<evidence type="ECO:0000313" key="1">
    <source>
        <dbReference type="EMBL" id="TDH64585.1"/>
    </source>
</evidence>
<dbReference type="EMBL" id="SMSJ01000001">
    <property type="protein sequence ID" value="TDH64585.1"/>
    <property type="molecule type" value="Genomic_DNA"/>
</dbReference>
<protein>
    <submittedName>
        <fullName evidence="1">Histidine phosphatase family protein</fullName>
    </submittedName>
</protein>
<dbReference type="Gene3D" id="3.40.50.1240">
    <property type="entry name" value="Phosphoglycerate mutase-like"/>
    <property type="match status" value="1"/>
</dbReference>
<gene>
    <name evidence="1" type="ORF">E2C06_01175</name>
</gene>
<dbReference type="GO" id="GO:0005737">
    <property type="term" value="C:cytoplasm"/>
    <property type="evidence" value="ECO:0007669"/>
    <property type="project" value="TreeGrafter"/>
</dbReference>
<dbReference type="CDD" id="cd07067">
    <property type="entry name" value="HP_PGM_like"/>
    <property type="match status" value="1"/>
</dbReference>
<dbReference type="Pfam" id="PF00300">
    <property type="entry name" value="His_Phos_1"/>
    <property type="match status" value="1"/>
</dbReference>
<proteinExistence type="predicted"/>
<dbReference type="GO" id="GO:0016791">
    <property type="term" value="F:phosphatase activity"/>
    <property type="evidence" value="ECO:0007669"/>
    <property type="project" value="TreeGrafter"/>
</dbReference>
<evidence type="ECO:0000313" key="2">
    <source>
        <dbReference type="Proteomes" id="UP000295096"/>
    </source>
</evidence>
<keyword evidence="2" id="KW-1185">Reference proteome</keyword>
<dbReference type="InterPro" id="IPR050275">
    <property type="entry name" value="PGM_Phosphatase"/>
</dbReference>
<dbReference type="SUPFAM" id="SSF53254">
    <property type="entry name" value="Phosphoglycerate mutase-like"/>
    <property type="match status" value="1"/>
</dbReference>
<name>A0A4V6PKF4_9PROT</name>
<dbReference type="Proteomes" id="UP000295096">
    <property type="component" value="Unassembled WGS sequence"/>
</dbReference>
<accession>A0A4V6PKF4</accession>
<dbReference type="AlphaFoldDB" id="A0A4V6PKF4"/>
<dbReference type="InterPro" id="IPR013078">
    <property type="entry name" value="His_Pase_superF_clade-1"/>
</dbReference>
<dbReference type="OrthoDB" id="9783269at2"/>
<dbReference type="PANTHER" id="PTHR48100:SF59">
    <property type="entry name" value="ADENOSYLCOBALAMIN_ALPHA-RIBAZOLE PHOSPHATASE"/>
    <property type="match status" value="1"/>
</dbReference>
<sequence length="201" mass="21642">MRMATTILLVRHAAHPLLGKVLCGRMAGVELDGAGRDQAARLGTRIAVRKPDALFTSSLSRARDTAQAIADASGLVVQPCEALDEIDFGDWTGARFDDLEGDPRWVRWNGERAKSCPPGGEPMQQAQSRVVAGIHQMKTSYPHGTVVAVSHADIIKAALLWCIGLTLDAHMRFDIDPASSSALVLWDGGGRLMWMNEGVTA</sequence>
<organism evidence="1 2">
    <name type="scientific">Dankookia rubra</name>
    <dbReference type="NCBI Taxonomy" id="1442381"/>
    <lineage>
        <taxon>Bacteria</taxon>
        <taxon>Pseudomonadati</taxon>
        <taxon>Pseudomonadota</taxon>
        <taxon>Alphaproteobacteria</taxon>
        <taxon>Acetobacterales</taxon>
        <taxon>Roseomonadaceae</taxon>
        <taxon>Dankookia</taxon>
    </lineage>
</organism>
<dbReference type="SMART" id="SM00855">
    <property type="entry name" value="PGAM"/>
    <property type="match status" value="1"/>
</dbReference>
<dbReference type="InterPro" id="IPR029033">
    <property type="entry name" value="His_PPase_superfam"/>
</dbReference>
<reference evidence="1 2" key="1">
    <citation type="journal article" date="2016" name="J. Microbiol.">
        <title>Dankookia rubra gen. nov., sp. nov., an alphaproteobacterium isolated from sediment of a shallow stream.</title>
        <authorList>
            <person name="Kim W.H."/>
            <person name="Kim D.H."/>
            <person name="Kang K."/>
            <person name="Ahn T.Y."/>
        </authorList>
    </citation>
    <scope>NUCLEOTIDE SEQUENCE [LARGE SCALE GENOMIC DNA]</scope>
    <source>
        <strain evidence="1 2">JCM30602</strain>
    </source>
</reference>
<comment type="caution">
    <text evidence="1">The sequence shown here is derived from an EMBL/GenBank/DDBJ whole genome shotgun (WGS) entry which is preliminary data.</text>
</comment>
<dbReference type="PANTHER" id="PTHR48100">
    <property type="entry name" value="BROAD-SPECIFICITY PHOSPHATASE YOR283W-RELATED"/>
    <property type="match status" value="1"/>
</dbReference>